<name>A0A9P3GCG5_9APHY</name>
<evidence type="ECO:0000313" key="2">
    <source>
        <dbReference type="Proteomes" id="UP000703269"/>
    </source>
</evidence>
<dbReference type="AlphaFoldDB" id="A0A9P3GCG5"/>
<gene>
    <name evidence="1" type="ORF">PsYK624_083740</name>
</gene>
<accession>A0A9P3GCG5</accession>
<protein>
    <submittedName>
        <fullName evidence="1">Uncharacterized protein</fullName>
    </submittedName>
</protein>
<sequence length="84" mass="9004">MLARPSRRAGRQARLALAQQRTICSTWHRGVASCQLSSSSHRRPIHQHDVACMHGGAGPAAARPTPAYAHPACAPARRQACSRA</sequence>
<dbReference type="EMBL" id="BPQB01000025">
    <property type="protein sequence ID" value="GJE92221.1"/>
    <property type="molecule type" value="Genomic_DNA"/>
</dbReference>
<reference evidence="1 2" key="1">
    <citation type="submission" date="2021-08" db="EMBL/GenBank/DDBJ databases">
        <title>Draft Genome Sequence of Phanerochaete sordida strain YK-624.</title>
        <authorList>
            <person name="Mori T."/>
            <person name="Dohra H."/>
            <person name="Suzuki T."/>
            <person name="Kawagishi H."/>
            <person name="Hirai H."/>
        </authorList>
    </citation>
    <scope>NUCLEOTIDE SEQUENCE [LARGE SCALE GENOMIC DNA]</scope>
    <source>
        <strain evidence="1 2">YK-624</strain>
    </source>
</reference>
<evidence type="ECO:0000313" key="1">
    <source>
        <dbReference type="EMBL" id="GJE92221.1"/>
    </source>
</evidence>
<comment type="caution">
    <text evidence="1">The sequence shown here is derived from an EMBL/GenBank/DDBJ whole genome shotgun (WGS) entry which is preliminary data.</text>
</comment>
<keyword evidence="2" id="KW-1185">Reference proteome</keyword>
<proteinExistence type="predicted"/>
<organism evidence="1 2">
    <name type="scientific">Phanerochaete sordida</name>
    <dbReference type="NCBI Taxonomy" id="48140"/>
    <lineage>
        <taxon>Eukaryota</taxon>
        <taxon>Fungi</taxon>
        <taxon>Dikarya</taxon>
        <taxon>Basidiomycota</taxon>
        <taxon>Agaricomycotina</taxon>
        <taxon>Agaricomycetes</taxon>
        <taxon>Polyporales</taxon>
        <taxon>Phanerochaetaceae</taxon>
        <taxon>Phanerochaete</taxon>
    </lineage>
</organism>
<dbReference type="Proteomes" id="UP000703269">
    <property type="component" value="Unassembled WGS sequence"/>
</dbReference>